<reference evidence="2 3" key="1">
    <citation type="submission" date="2018-10" db="EMBL/GenBank/DDBJ databases">
        <title>Parasedimentitalea marina sp. nov., a psychrophilic bacterium isolated from deep seawater of the New Britain Trench.</title>
        <authorList>
            <person name="Cao J."/>
        </authorList>
    </citation>
    <scope>NUCLEOTIDE SEQUENCE [LARGE SCALE GENOMIC DNA]</scope>
    <source>
        <strain evidence="2 3">W43</strain>
    </source>
</reference>
<keyword evidence="1" id="KW-0472">Membrane</keyword>
<dbReference type="AlphaFoldDB" id="A0A3T0MY20"/>
<feature type="transmembrane region" description="Helical" evidence="1">
    <location>
        <begin position="39"/>
        <end position="59"/>
    </location>
</feature>
<dbReference type="EMBL" id="CP033219">
    <property type="protein sequence ID" value="AZV76658.1"/>
    <property type="molecule type" value="Genomic_DNA"/>
</dbReference>
<dbReference type="KEGG" id="sedi:EBB79_01265"/>
<keyword evidence="3" id="KW-1185">Reference proteome</keyword>
<accession>A0A3T0MY20</accession>
<sequence>MIYILILLAMAFSMLDISQLLYPFSVTYLTISMGLDPLLAFVVAIGCYGFLAELILRYFNVRKR</sequence>
<evidence type="ECO:0000313" key="3">
    <source>
        <dbReference type="Proteomes" id="UP000283063"/>
    </source>
</evidence>
<protein>
    <submittedName>
        <fullName evidence="2">Uncharacterized protein</fullName>
    </submittedName>
</protein>
<keyword evidence="1" id="KW-0812">Transmembrane</keyword>
<evidence type="ECO:0000256" key="1">
    <source>
        <dbReference type="SAM" id="Phobius"/>
    </source>
</evidence>
<organism evidence="2 3">
    <name type="scientific">Parasedimentitalea marina</name>
    <dbReference type="NCBI Taxonomy" id="2483033"/>
    <lineage>
        <taxon>Bacteria</taxon>
        <taxon>Pseudomonadati</taxon>
        <taxon>Pseudomonadota</taxon>
        <taxon>Alphaproteobacteria</taxon>
        <taxon>Rhodobacterales</taxon>
        <taxon>Paracoccaceae</taxon>
        <taxon>Parasedimentitalea</taxon>
    </lineage>
</organism>
<proteinExistence type="predicted"/>
<name>A0A3T0MY20_9RHOB</name>
<dbReference type="Proteomes" id="UP000283063">
    <property type="component" value="Chromosome"/>
</dbReference>
<gene>
    <name evidence="2" type="ORF">EBB79_01265</name>
</gene>
<evidence type="ECO:0000313" key="2">
    <source>
        <dbReference type="EMBL" id="AZV76658.1"/>
    </source>
</evidence>
<keyword evidence="1" id="KW-1133">Transmembrane helix</keyword>